<evidence type="ECO:0000313" key="1">
    <source>
        <dbReference type="EMBL" id="GAH88311.1"/>
    </source>
</evidence>
<feature type="non-terminal residue" evidence="1">
    <location>
        <position position="163"/>
    </location>
</feature>
<dbReference type="EMBL" id="BARU01038812">
    <property type="protein sequence ID" value="GAH88311.1"/>
    <property type="molecule type" value="Genomic_DNA"/>
</dbReference>
<sequence length="163" mass="18546">MEVEFISLLKDLKDKGEEFNVSFWEEGVDWAKVAEGIPAAENDDIDRLIYMIDDPEGCPLNKNNFDAFVTTTLELSKALIIGEAFVLWHKTLYDEEVDTDDWYSIFGDYSTRMDSWLVELRSKKGELEGILLSRQADMALIEARIEAIEGDEGEIDVLEAAKV</sequence>
<protein>
    <submittedName>
        <fullName evidence="1">Uncharacterized protein</fullName>
    </submittedName>
</protein>
<comment type="caution">
    <text evidence="1">The sequence shown here is derived from an EMBL/GenBank/DDBJ whole genome shotgun (WGS) entry which is preliminary data.</text>
</comment>
<reference evidence="1" key="1">
    <citation type="journal article" date="2014" name="Front. Microbiol.">
        <title>High frequency of phylogenetically diverse reductive dehalogenase-homologous genes in deep subseafloor sedimentary metagenomes.</title>
        <authorList>
            <person name="Kawai M."/>
            <person name="Futagami T."/>
            <person name="Toyoda A."/>
            <person name="Takaki Y."/>
            <person name="Nishi S."/>
            <person name="Hori S."/>
            <person name="Arai W."/>
            <person name="Tsubouchi T."/>
            <person name="Morono Y."/>
            <person name="Uchiyama I."/>
            <person name="Ito T."/>
            <person name="Fujiyama A."/>
            <person name="Inagaki F."/>
            <person name="Takami H."/>
        </authorList>
    </citation>
    <scope>NUCLEOTIDE SEQUENCE</scope>
    <source>
        <strain evidence="1">Expedition CK06-06</strain>
    </source>
</reference>
<gene>
    <name evidence="1" type="ORF">S03H2_60254</name>
</gene>
<dbReference type="AlphaFoldDB" id="X1J0S9"/>
<proteinExistence type="predicted"/>
<accession>X1J0S9</accession>
<organism evidence="1">
    <name type="scientific">marine sediment metagenome</name>
    <dbReference type="NCBI Taxonomy" id="412755"/>
    <lineage>
        <taxon>unclassified sequences</taxon>
        <taxon>metagenomes</taxon>
        <taxon>ecological metagenomes</taxon>
    </lineage>
</organism>
<name>X1J0S9_9ZZZZ</name>